<evidence type="ECO:0008006" key="4">
    <source>
        <dbReference type="Google" id="ProtNLM"/>
    </source>
</evidence>
<evidence type="ECO:0000313" key="2">
    <source>
        <dbReference type="EMBL" id="EIJ88890.1"/>
    </source>
</evidence>
<dbReference type="EMBL" id="GL870877">
    <property type="protein sequence ID" value="EIJ88890.1"/>
    <property type="molecule type" value="Genomic_DNA"/>
</dbReference>
<dbReference type="Gene3D" id="2.40.160.210">
    <property type="entry name" value="Acyl-CoA thioesterase, double hotdog domain"/>
    <property type="match status" value="1"/>
</dbReference>
<keyword evidence="1" id="KW-1133">Transmembrane helix</keyword>
<dbReference type="OrthoDB" id="2196040at2759"/>
<keyword evidence="3" id="KW-1185">Reference proteome</keyword>
<dbReference type="HOGENOM" id="CLU_806738_0_0_1"/>
<dbReference type="VEuPathDB" id="MicrosporidiaDB:NEQG_00709"/>
<keyword evidence="1" id="KW-0472">Membrane</keyword>
<accession>I3EI43</accession>
<protein>
    <recommendedName>
        <fullName evidence="4">Thioesterase domain-containing protein</fullName>
    </recommendedName>
</protein>
<keyword evidence="1" id="KW-0812">Transmembrane</keyword>
<dbReference type="OMA" id="GGQIFSH"/>
<feature type="transmembrane region" description="Helical" evidence="1">
    <location>
        <begin position="12"/>
        <end position="30"/>
    </location>
</feature>
<evidence type="ECO:0000313" key="3">
    <source>
        <dbReference type="Proteomes" id="UP000002872"/>
    </source>
</evidence>
<dbReference type="Proteomes" id="UP000002872">
    <property type="component" value="Unassembled WGS sequence"/>
</dbReference>
<dbReference type="InterPro" id="IPR029069">
    <property type="entry name" value="HotDog_dom_sf"/>
</dbReference>
<sequence>MRVSRVSQDRCRIFYQLGFVILKLSMFLALCISNPLHINSYVKLANYSMEEDKQAGHYKCTVPFGLEGRPVFGGQIFSHIIGCALKETAGYEVISGDCVFKSKTDPVHPIVYKSSVEPLGKTVMVINIDVIQEVEGKEEMRAIGHVLLQKKKSAIISEKKKYIKTIHKSQKNSLSEYFKPRLSDKERIQSMQPAIKYMKKILRDKEDFNKYVEVAHKRCSGVDVYISQHKTCKFARCIGYQLHMEKEEALPLSEEAHLDQVYTYLSFISDEYLLETALTSVGLCIINTKYNILTLSHSVNFNNCEKFNLKEPFFYTMWIDSIQNNMARCSGMIIQNKVVYANIKQIGKIIPLSKK</sequence>
<dbReference type="InParanoid" id="I3EI43"/>
<gene>
    <name evidence="2" type="ORF">NEQG_00709</name>
</gene>
<name>I3EI43_NEMP3</name>
<organism evidence="2 3">
    <name type="scientific">Nematocida parisii (strain ERTm3)</name>
    <name type="common">Nematode killer fungus</name>
    <dbReference type="NCBI Taxonomy" id="935791"/>
    <lineage>
        <taxon>Eukaryota</taxon>
        <taxon>Fungi</taxon>
        <taxon>Fungi incertae sedis</taxon>
        <taxon>Microsporidia</taxon>
        <taxon>Nematocida</taxon>
    </lineage>
</organism>
<evidence type="ECO:0000256" key="1">
    <source>
        <dbReference type="SAM" id="Phobius"/>
    </source>
</evidence>
<dbReference type="SUPFAM" id="SSF54637">
    <property type="entry name" value="Thioesterase/thiol ester dehydrase-isomerase"/>
    <property type="match status" value="1"/>
</dbReference>
<dbReference type="AlphaFoldDB" id="I3EI43"/>
<reference evidence="2" key="1">
    <citation type="submission" date="2011-01" db="EMBL/GenBank/DDBJ databases">
        <title>The Genome Sequence of Nematocida parisii strain ERTm3.</title>
        <authorList>
            <consortium name="The Broad Institute Genome Sequencing Platform"/>
            <consortium name="The Broad Institute Genome Sequencing Center for Infectious Disease"/>
            <person name="Cuomo C."/>
            <person name="Troemel E."/>
            <person name="Young S.K."/>
            <person name="Zeng Q."/>
            <person name="Gargeya S."/>
            <person name="Fitzgerald M."/>
            <person name="Haas B."/>
            <person name="Abouelleil A."/>
            <person name="Alvarado L."/>
            <person name="Arachchi H.M."/>
            <person name="Berlin A."/>
            <person name="Chapman S.B."/>
            <person name="Gearin G."/>
            <person name="Goldberg J."/>
            <person name="Griggs A."/>
            <person name="Gujja S."/>
            <person name="Hansen M."/>
            <person name="Heiman D."/>
            <person name="Howarth C."/>
            <person name="Larimer J."/>
            <person name="Lui A."/>
            <person name="MacDonald P.J.P."/>
            <person name="McCowen C."/>
            <person name="Montmayeur A."/>
            <person name="Murphy C."/>
            <person name="Neiman D."/>
            <person name="Pearson M."/>
            <person name="Priest M."/>
            <person name="Roberts A."/>
            <person name="Saif S."/>
            <person name="Shea T."/>
            <person name="Sisk P."/>
            <person name="Stolte C."/>
            <person name="Sykes S."/>
            <person name="Wortman J."/>
            <person name="Nusbaum C."/>
            <person name="Birren B."/>
        </authorList>
    </citation>
    <scope>NUCLEOTIDE SEQUENCE</scope>
    <source>
        <strain evidence="2">ERTm3</strain>
    </source>
</reference>
<dbReference type="InterPro" id="IPR042171">
    <property type="entry name" value="Acyl-CoA_hotdog"/>
</dbReference>
<proteinExistence type="predicted"/>